<accession>A0A1Z4M1U9</accession>
<dbReference type="InterPro" id="IPR021257">
    <property type="entry name" value="DUF2809"/>
</dbReference>
<keyword evidence="3" id="KW-1185">Reference proteome</keyword>
<reference evidence="2 3" key="1">
    <citation type="submission" date="2017-06" db="EMBL/GenBank/DDBJ databases">
        <title>Genome sequencing of cyanobaciteial culture collection at National Institute for Environmental Studies (NIES).</title>
        <authorList>
            <person name="Hirose Y."/>
            <person name="Shimura Y."/>
            <person name="Fujisawa T."/>
            <person name="Nakamura Y."/>
            <person name="Kawachi M."/>
        </authorList>
    </citation>
    <scope>NUCLEOTIDE SEQUENCE [LARGE SCALE GENOMIC DNA]</scope>
    <source>
        <strain evidence="2 3">NIES-267</strain>
    </source>
</reference>
<sequence length="133" mass="15408">MNIPFFRYRIVLLASMIIIVPFGYIVRFSQGLNPAWLHDVLGSIAYEIFWVLLFAFMLPKVSPLRIAIAVCIATCMIEFLQLWKAPFLEAARKTLPGRLVLGNTFIWADFPVYFIGSFFGWLWVNFVRLKVRG</sequence>
<dbReference type="Proteomes" id="UP000218418">
    <property type="component" value="Chromosome"/>
</dbReference>
<dbReference type="Pfam" id="PF10990">
    <property type="entry name" value="DUF2809"/>
    <property type="match status" value="1"/>
</dbReference>
<evidence type="ECO:0000313" key="3">
    <source>
        <dbReference type="Proteomes" id="UP000218418"/>
    </source>
</evidence>
<feature type="transmembrane region" description="Helical" evidence="1">
    <location>
        <begin position="104"/>
        <end position="124"/>
    </location>
</feature>
<feature type="transmembrane region" description="Helical" evidence="1">
    <location>
        <begin position="64"/>
        <end position="83"/>
    </location>
</feature>
<proteinExistence type="predicted"/>
<name>A0A1Z4M1U9_9CYAN</name>
<feature type="transmembrane region" description="Helical" evidence="1">
    <location>
        <begin position="40"/>
        <end position="58"/>
    </location>
</feature>
<gene>
    <name evidence="2" type="ORF">NIES267_69590</name>
</gene>
<dbReference type="EMBL" id="AP018227">
    <property type="protein sequence ID" value="BAY87437.1"/>
    <property type="molecule type" value="Genomic_DNA"/>
</dbReference>
<keyword evidence="1" id="KW-0472">Membrane</keyword>
<keyword evidence="1" id="KW-1133">Transmembrane helix</keyword>
<dbReference type="OrthoDB" id="512727at2"/>
<evidence type="ECO:0008006" key="4">
    <source>
        <dbReference type="Google" id="ProtNLM"/>
    </source>
</evidence>
<protein>
    <recommendedName>
        <fullName evidence="4">DUF2809 domain-containing protein</fullName>
    </recommendedName>
</protein>
<feature type="transmembrane region" description="Helical" evidence="1">
    <location>
        <begin position="6"/>
        <end position="28"/>
    </location>
</feature>
<evidence type="ECO:0000256" key="1">
    <source>
        <dbReference type="SAM" id="Phobius"/>
    </source>
</evidence>
<keyword evidence="1" id="KW-0812">Transmembrane</keyword>
<dbReference type="AlphaFoldDB" id="A0A1Z4M1U9"/>
<organism evidence="2 3">
    <name type="scientific">Calothrix parasitica NIES-267</name>
    <dbReference type="NCBI Taxonomy" id="1973488"/>
    <lineage>
        <taxon>Bacteria</taxon>
        <taxon>Bacillati</taxon>
        <taxon>Cyanobacteriota</taxon>
        <taxon>Cyanophyceae</taxon>
        <taxon>Nostocales</taxon>
        <taxon>Calotrichaceae</taxon>
        <taxon>Calothrix</taxon>
    </lineage>
</organism>
<evidence type="ECO:0000313" key="2">
    <source>
        <dbReference type="EMBL" id="BAY87437.1"/>
    </source>
</evidence>